<reference evidence="1 2" key="1">
    <citation type="submission" date="2020-07" db="EMBL/GenBank/DDBJ databases">
        <title>Pseudogemmobacter sp. nov., isolated from poultry manure in Taiwan.</title>
        <authorList>
            <person name="Lin S.-Y."/>
            <person name="Tang Y.-S."/>
            <person name="Young C.-C."/>
        </authorList>
    </citation>
    <scope>NUCLEOTIDE SEQUENCE [LARGE SCALE GENOMIC DNA]</scope>
    <source>
        <strain evidence="1 2">CC-YST710</strain>
    </source>
</reference>
<sequence length="464" mass="53164">MIKPTTVLLYVRPWNVSQMEHLARGVWGGDVNLALASEHRSVDRCNLAKRFNSAYLSSKPNAKLLHLTESEALDVTLRCRLLRNIDPRLARRLLVAMEQSIEAVLDETDPKVMLSLTVDSYVMDLFAILCGRRGIRFIGLVPTFIKEHFRISTRGEYVESRNVTDAEIDEAMATLIVTDYRPDFLVQSTLEMRKQMWRLWWRNLPKPLWFALRRMKPGNKLNYHYWVSQNIALQYWSLWPQRLDGISGPDLVEIAHDGGADLIYLPLQMSPEATIDYWSSDTRWIDYENFILDLLRQYRGRWRFMVKEHPNLLGYRSRGFYSRLKAEPNCIMVSPKVSSNELVSVCRGVLVCTGTAGFEAALRGKPVLSDSKPYYASAGDLLPVNALDSDFSSGIEGTTDQRRLMAHLLRGILPGRFLNNGTWSADNAQHRLWNDTMVASIRHYLKCVDDLSLGNEAIEVHPSQ</sequence>
<dbReference type="RefSeq" id="WP_226937412.1">
    <property type="nucleotide sequence ID" value="NZ_JACDXX010000024.1"/>
</dbReference>
<evidence type="ECO:0000313" key="2">
    <source>
        <dbReference type="Proteomes" id="UP001198571"/>
    </source>
</evidence>
<gene>
    <name evidence="1" type="ORF">H0485_18500</name>
</gene>
<dbReference type="Pfam" id="PF05159">
    <property type="entry name" value="Capsule_synth"/>
    <property type="match status" value="1"/>
</dbReference>
<protein>
    <recommendedName>
        <fullName evidence="3">Capsule polysaccharide biosynthesis protein</fullName>
    </recommendedName>
</protein>
<name>A0ABS8CRF7_9RHOB</name>
<dbReference type="Proteomes" id="UP001198571">
    <property type="component" value="Unassembled WGS sequence"/>
</dbReference>
<evidence type="ECO:0008006" key="3">
    <source>
        <dbReference type="Google" id="ProtNLM"/>
    </source>
</evidence>
<proteinExistence type="predicted"/>
<organism evidence="1 2">
    <name type="scientific">Pseudogemmobacter faecipullorum</name>
    <dbReference type="NCBI Taxonomy" id="2755041"/>
    <lineage>
        <taxon>Bacteria</taxon>
        <taxon>Pseudomonadati</taxon>
        <taxon>Pseudomonadota</taxon>
        <taxon>Alphaproteobacteria</taxon>
        <taxon>Rhodobacterales</taxon>
        <taxon>Paracoccaceae</taxon>
        <taxon>Pseudogemmobacter</taxon>
    </lineage>
</organism>
<keyword evidence="2" id="KW-1185">Reference proteome</keyword>
<accession>A0ABS8CRF7</accession>
<dbReference type="EMBL" id="JACDXX010000024">
    <property type="protein sequence ID" value="MCB5411981.1"/>
    <property type="molecule type" value="Genomic_DNA"/>
</dbReference>
<evidence type="ECO:0000313" key="1">
    <source>
        <dbReference type="EMBL" id="MCB5411981.1"/>
    </source>
</evidence>
<dbReference type="InterPro" id="IPR007833">
    <property type="entry name" value="Capsule_polysaccharide_synth"/>
</dbReference>
<comment type="caution">
    <text evidence="1">The sequence shown here is derived from an EMBL/GenBank/DDBJ whole genome shotgun (WGS) entry which is preliminary data.</text>
</comment>